<feature type="region of interest" description="Disordered" evidence="1">
    <location>
        <begin position="175"/>
        <end position="202"/>
    </location>
</feature>
<organism evidence="2 3">
    <name type="scientific">Phytophthora fragariaefolia</name>
    <dbReference type="NCBI Taxonomy" id="1490495"/>
    <lineage>
        <taxon>Eukaryota</taxon>
        <taxon>Sar</taxon>
        <taxon>Stramenopiles</taxon>
        <taxon>Oomycota</taxon>
        <taxon>Peronosporomycetes</taxon>
        <taxon>Peronosporales</taxon>
        <taxon>Peronosporaceae</taxon>
        <taxon>Phytophthora</taxon>
    </lineage>
</organism>
<evidence type="ECO:0000256" key="1">
    <source>
        <dbReference type="SAM" id="MobiDB-lite"/>
    </source>
</evidence>
<dbReference type="Proteomes" id="UP001165121">
    <property type="component" value="Unassembled WGS sequence"/>
</dbReference>
<feature type="region of interest" description="Disordered" evidence="1">
    <location>
        <begin position="309"/>
        <end position="329"/>
    </location>
</feature>
<dbReference type="EMBL" id="BSXT01000030">
    <property type="protein sequence ID" value="GMF15247.1"/>
    <property type="molecule type" value="Genomic_DNA"/>
</dbReference>
<protein>
    <submittedName>
        <fullName evidence="2">Unnamed protein product</fullName>
    </submittedName>
</protein>
<dbReference type="OrthoDB" id="118723at2759"/>
<dbReference type="InterPro" id="IPR012337">
    <property type="entry name" value="RNaseH-like_sf"/>
</dbReference>
<gene>
    <name evidence="2" type="ORF">Pfra01_000035300</name>
</gene>
<evidence type="ECO:0000313" key="3">
    <source>
        <dbReference type="Proteomes" id="UP001165121"/>
    </source>
</evidence>
<name>A0A9W6TKN9_9STRA</name>
<keyword evidence="3" id="KW-1185">Reference proteome</keyword>
<dbReference type="AlphaFoldDB" id="A0A9W6TKN9"/>
<proteinExistence type="predicted"/>
<feature type="compositionally biased region" description="Acidic residues" evidence="1">
    <location>
        <begin position="182"/>
        <end position="202"/>
    </location>
</feature>
<dbReference type="InterPro" id="IPR036397">
    <property type="entry name" value="RNaseH_sf"/>
</dbReference>
<accession>A0A9W6TKN9</accession>
<comment type="caution">
    <text evidence="2">The sequence shown here is derived from an EMBL/GenBank/DDBJ whole genome shotgun (WGS) entry which is preliminary data.</text>
</comment>
<reference evidence="2" key="1">
    <citation type="submission" date="2023-04" db="EMBL/GenBank/DDBJ databases">
        <title>Phytophthora fragariaefolia NBRC 109709.</title>
        <authorList>
            <person name="Ichikawa N."/>
            <person name="Sato H."/>
            <person name="Tonouchi N."/>
        </authorList>
    </citation>
    <scope>NUCLEOTIDE SEQUENCE</scope>
    <source>
        <strain evidence="2">NBRC 109709</strain>
    </source>
</reference>
<sequence length="409" mass="45490">MNSEKAALVVVDDYSRFTTVYPLKSKEAPAVNAAMKRYIAWVEGQFTDCKVLTIVSDNGLELNNDDMKECAPNIGTHAQDYDEYGGSANVISDVCIANGYIHPKPLLSQLDQGYTKMDNNCRIGFIVGYLEGQAGCQVYFPTEPTVQHVNNVSVNEDIVYKDRYHDEYQPTVSDWLSRIDHPDDEVCEDGDEHEQSDDEVRDCEGEVGIEEWANMPMHMAFPGSLPAEPTPQGDQTRTEQKSDSEEGPTDNQVREADQGAAFEWEANPVEAKNSLAHKPREVTSVDAYTTGNLSDSEAEYIITVENQEKNNENVMLEEEGPGGPRDVEHIPAEPELATTKEEDDELAEADAPEHAIVAIDAGNGMDTCMIPEHLTGVQRFSLEAELEDIQDIKRQRGSEGQPRKMILRS</sequence>
<feature type="region of interest" description="Disordered" evidence="1">
    <location>
        <begin position="219"/>
        <end position="253"/>
    </location>
</feature>
<dbReference type="SUPFAM" id="SSF53098">
    <property type="entry name" value="Ribonuclease H-like"/>
    <property type="match status" value="1"/>
</dbReference>
<dbReference type="GO" id="GO:0003676">
    <property type="term" value="F:nucleic acid binding"/>
    <property type="evidence" value="ECO:0007669"/>
    <property type="project" value="InterPro"/>
</dbReference>
<dbReference type="Gene3D" id="3.30.420.10">
    <property type="entry name" value="Ribonuclease H-like superfamily/Ribonuclease H"/>
    <property type="match status" value="1"/>
</dbReference>
<evidence type="ECO:0000313" key="2">
    <source>
        <dbReference type="EMBL" id="GMF15247.1"/>
    </source>
</evidence>